<dbReference type="PANTHER" id="PTHR43464:SF19">
    <property type="entry name" value="UBIQUINONE BIOSYNTHESIS O-METHYLTRANSFERASE, MITOCHONDRIAL"/>
    <property type="match status" value="1"/>
</dbReference>
<gene>
    <name evidence="5" type="ORF">EYS09_11070</name>
</gene>
<evidence type="ECO:0000313" key="5">
    <source>
        <dbReference type="EMBL" id="TBO59628.1"/>
    </source>
</evidence>
<evidence type="ECO:0000259" key="4">
    <source>
        <dbReference type="Pfam" id="PF13649"/>
    </source>
</evidence>
<dbReference type="GO" id="GO:0032259">
    <property type="term" value="P:methylation"/>
    <property type="evidence" value="ECO:0007669"/>
    <property type="project" value="UniProtKB-KW"/>
</dbReference>
<name>A0A4Q9HWK3_STRKA</name>
<accession>A0A4Q9HWK3</accession>
<keyword evidence="1 5" id="KW-0489">Methyltransferase</keyword>
<dbReference type="SUPFAM" id="SSF53335">
    <property type="entry name" value="S-adenosyl-L-methionine-dependent methyltransferases"/>
    <property type="match status" value="1"/>
</dbReference>
<dbReference type="AlphaFoldDB" id="A0A4Q9HWK3"/>
<dbReference type="PANTHER" id="PTHR43464">
    <property type="entry name" value="METHYLTRANSFERASE"/>
    <property type="match status" value="1"/>
</dbReference>
<dbReference type="InterPro" id="IPR041698">
    <property type="entry name" value="Methyltransf_25"/>
</dbReference>
<keyword evidence="6" id="KW-1185">Reference proteome</keyword>
<protein>
    <submittedName>
        <fullName evidence="5">Class I SAM-dependent methyltransferase</fullName>
    </submittedName>
</protein>
<dbReference type="RefSeq" id="WP_131123090.1">
    <property type="nucleotide sequence ID" value="NZ_SIXH01000073.1"/>
</dbReference>
<sequence>MADLHPAHDRQDSREPGIDFEAVYQGREISYGADDRRSDLIPWELDAPQPLLVELEAAGEITGPVLECGCGLGDNALFLAGRGYEVTAFDAAPSAIERSRAKADAAGSAVTFTVADATELHGIPGGFRTVVDSAMLHCLDTDQRRAYLAGLRRVCAPGARLHALCFRGELAARLKMPAETDERSLREAFRDGWTIRRMESRDYTTGMTRQVWEDLVPAASGDPERDDSVSVDQHGRVLLPFWQITAELA</sequence>
<evidence type="ECO:0000256" key="3">
    <source>
        <dbReference type="ARBA" id="ARBA00022691"/>
    </source>
</evidence>
<dbReference type="Gene3D" id="3.40.50.150">
    <property type="entry name" value="Vaccinia Virus protein VP39"/>
    <property type="match status" value="1"/>
</dbReference>
<keyword evidence="3" id="KW-0949">S-adenosyl-L-methionine</keyword>
<feature type="domain" description="Methyltransferase" evidence="4">
    <location>
        <begin position="65"/>
        <end position="158"/>
    </location>
</feature>
<dbReference type="InterPro" id="IPR029063">
    <property type="entry name" value="SAM-dependent_MTases_sf"/>
</dbReference>
<evidence type="ECO:0000313" key="6">
    <source>
        <dbReference type="Proteomes" id="UP000292452"/>
    </source>
</evidence>
<dbReference type="CDD" id="cd02440">
    <property type="entry name" value="AdoMet_MTases"/>
    <property type="match status" value="1"/>
</dbReference>
<reference evidence="5 6" key="1">
    <citation type="submission" date="2019-02" db="EMBL/GenBank/DDBJ databases">
        <title>Draft Genome Sequence of Streptomyces sp. AM-2504, identified by 16S rRNA comparative analysis as a Streptomyces Kasugaensis strain.</title>
        <authorList>
            <person name="Napolioni V."/>
            <person name="Giuliodori A.M."/>
            <person name="Spurio R."/>
            <person name="Fabbretti A."/>
        </authorList>
    </citation>
    <scope>NUCLEOTIDE SEQUENCE [LARGE SCALE GENOMIC DNA]</scope>
    <source>
        <strain evidence="5 6">AM-2504</strain>
    </source>
</reference>
<dbReference type="Proteomes" id="UP000292452">
    <property type="component" value="Unassembled WGS sequence"/>
</dbReference>
<dbReference type="GO" id="GO:0008168">
    <property type="term" value="F:methyltransferase activity"/>
    <property type="evidence" value="ECO:0007669"/>
    <property type="project" value="UniProtKB-KW"/>
</dbReference>
<proteinExistence type="predicted"/>
<dbReference type="EMBL" id="SIXH01000073">
    <property type="protein sequence ID" value="TBO59628.1"/>
    <property type="molecule type" value="Genomic_DNA"/>
</dbReference>
<evidence type="ECO:0000256" key="1">
    <source>
        <dbReference type="ARBA" id="ARBA00022603"/>
    </source>
</evidence>
<keyword evidence="2 5" id="KW-0808">Transferase</keyword>
<comment type="caution">
    <text evidence="5">The sequence shown here is derived from an EMBL/GenBank/DDBJ whole genome shotgun (WGS) entry which is preliminary data.</text>
</comment>
<organism evidence="5 6">
    <name type="scientific">Streptomyces kasugaensis</name>
    <dbReference type="NCBI Taxonomy" id="1946"/>
    <lineage>
        <taxon>Bacteria</taxon>
        <taxon>Bacillati</taxon>
        <taxon>Actinomycetota</taxon>
        <taxon>Actinomycetes</taxon>
        <taxon>Kitasatosporales</taxon>
        <taxon>Streptomycetaceae</taxon>
        <taxon>Streptomyces</taxon>
    </lineage>
</organism>
<evidence type="ECO:0000256" key="2">
    <source>
        <dbReference type="ARBA" id="ARBA00022679"/>
    </source>
</evidence>
<dbReference type="Pfam" id="PF13649">
    <property type="entry name" value="Methyltransf_25"/>
    <property type="match status" value="1"/>
</dbReference>